<dbReference type="OrthoDB" id="9135364at2"/>
<sequence>MKKLLIILSLMLVTVGCESKDTPQDIKKTDSSNDEDIKVFIDKETGCEYLYRNKTHGYAGTGGMTVRLDGNKQPKGCKNLNQ</sequence>
<evidence type="ECO:0000313" key="3">
    <source>
        <dbReference type="Proteomes" id="UP000027778"/>
    </source>
</evidence>
<keyword evidence="3" id="KW-1185">Reference proteome</keyword>
<dbReference type="Proteomes" id="UP000027778">
    <property type="component" value="Unassembled WGS sequence"/>
</dbReference>
<dbReference type="STRING" id="574375.AZF08_20535"/>
<reference evidence="2 3" key="1">
    <citation type="submission" date="2014-06" db="EMBL/GenBank/DDBJ databases">
        <title>Draft genome sequence of Bacillus gaemokensis JCM 15801 (MCCC 1A00707).</title>
        <authorList>
            <person name="Lai Q."/>
            <person name="Liu Y."/>
            <person name="Shao Z."/>
        </authorList>
    </citation>
    <scope>NUCLEOTIDE SEQUENCE [LARGE SCALE GENOMIC DNA]</scope>
    <source>
        <strain evidence="2 3">JCM 15801</strain>
    </source>
</reference>
<dbReference type="EMBL" id="JOTM01000011">
    <property type="protein sequence ID" value="KEK23897.1"/>
    <property type="molecule type" value="Genomic_DNA"/>
</dbReference>
<dbReference type="AlphaFoldDB" id="A0A073KBR6"/>
<dbReference type="RefSeq" id="WP_033674989.1">
    <property type="nucleotide sequence ID" value="NZ_JOTM01000011.1"/>
</dbReference>
<organism evidence="2 3">
    <name type="scientific">Bacillus gaemokensis</name>
    <dbReference type="NCBI Taxonomy" id="574375"/>
    <lineage>
        <taxon>Bacteria</taxon>
        <taxon>Bacillati</taxon>
        <taxon>Bacillota</taxon>
        <taxon>Bacilli</taxon>
        <taxon>Bacillales</taxon>
        <taxon>Bacillaceae</taxon>
        <taxon>Bacillus</taxon>
        <taxon>Bacillus cereus group</taxon>
    </lineage>
</organism>
<comment type="caution">
    <text evidence="2">The sequence shown here is derived from an EMBL/GenBank/DDBJ whole genome shotgun (WGS) entry which is preliminary data.</text>
</comment>
<dbReference type="Pfam" id="PF20037">
    <property type="entry name" value="DUF6440"/>
    <property type="match status" value="1"/>
</dbReference>
<name>A0A073KBR6_9BACI</name>
<feature type="domain" description="DUF6440" evidence="1">
    <location>
        <begin position="33"/>
        <end position="71"/>
    </location>
</feature>
<dbReference type="PROSITE" id="PS51257">
    <property type="entry name" value="PROKAR_LIPOPROTEIN"/>
    <property type="match status" value="1"/>
</dbReference>
<protein>
    <recommendedName>
        <fullName evidence="1">DUF6440 domain-containing protein</fullName>
    </recommendedName>
</protein>
<proteinExistence type="predicted"/>
<accession>A0A073KBR6</accession>
<gene>
    <name evidence="2" type="ORF">BAGA_05505</name>
</gene>
<evidence type="ECO:0000259" key="1">
    <source>
        <dbReference type="Pfam" id="PF20037"/>
    </source>
</evidence>
<evidence type="ECO:0000313" key="2">
    <source>
        <dbReference type="EMBL" id="KEK23897.1"/>
    </source>
</evidence>
<dbReference type="InterPro" id="IPR045515">
    <property type="entry name" value="DUF6440"/>
</dbReference>